<evidence type="ECO:0000313" key="2">
    <source>
        <dbReference type="EMBL" id="KEQ25658.1"/>
    </source>
</evidence>
<feature type="chain" id="PRO_5038916096" evidence="1">
    <location>
        <begin position="18"/>
        <end position="517"/>
    </location>
</feature>
<sequence>MKKLISTVLVGSLAVTAAGCGGGKNESEAPGADGKQGPTKFTISLNTSGNAYAESSPNINEDKWVKKLEKLANVDMDIRFLPLKEFDQKMAVMFAGNDIPDVVQGSSVNSKAMSGSVEAGLFMPLDDLLKEYAPNLMKQVPKQAWDEVSYQGKIYAVPAWLSNPSRRALFIRTDLLEKTGLPTPKTVEDMLNVMRAMKKLGVENPYQIREKFKYADTIFGSYDVIGSQFELQDGQVVPKFFDVENMTKALQAYKTMFDEGLIPKDFATVTSTDYGKNIEAGKVGMWSANAEGMANYRTKVKKVVPEAKIDIIPSPKGPEGYGGHLLYGSLSTALYINKNVKKETAISIVKFLDWMLTDEAEKFFSIGVEGENYTVENGQIKYKFPQTKEEVDEEGFRNNLWWAHDITINKLRSSLSQDGKDLAKAFDTVLAKEGLGTIEFTPTLNAFAKYPDLMPTTDTAPKLIIDHMVKMIYGKEPISDWPKVIEEYKAKGGNEVIKEATDRYNKKEGVIVRNNVK</sequence>
<dbReference type="PROSITE" id="PS51257">
    <property type="entry name" value="PROKAR_LIPOPROTEIN"/>
    <property type="match status" value="1"/>
</dbReference>
<dbReference type="Gene3D" id="3.40.190.10">
    <property type="entry name" value="Periplasmic binding protein-like II"/>
    <property type="match status" value="2"/>
</dbReference>
<dbReference type="AlphaFoldDB" id="A0A081P4N5"/>
<keyword evidence="1" id="KW-0732">Signal</keyword>
<dbReference type="SUPFAM" id="SSF53850">
    <property type="entry name" value="Periplasmic binding protein-like II"/>
    <property type="match status" value="1"/>
</dbReference>
<gene>
    <name evidence="2" type="ORF">ET33_02780</name>
</gene>
<accession>A0A081P4N5</accession>
<feature type="signal peptide" evidence="1">
    <location>
        <begin position="1"/>
        <end position="17"/>
    </location>
</feature>
<dbReference type="eggNOG" id="COG1653">
    <property type="taxonomic scope" value="Bacteria"/>
</dbReference>
<dbReference type="PANTHER" id="PTHR43649">
    <property type="entry name" value="ARABINOSE-BINDING PROTEIN-RELATED"/>
    <property type="match status" value="1"/>
</dbReference>
<dbReference type="Proteomes" id="UP000028123">
    <property type="component" value="Unassembled WGS sequence"/>
</dbReference>
<dbReference type="PANTHER" id="PTHR43649:SF12">
    <property type="entry name" value="DIACETYLCHITOBIOSE BINDING PROTEIN DASA"/>
    <property type="match status" value="1"/>
</dbReference>
<comment type="caution">
    <text evidence="2">The sequence shown here is derived from an EMBL/GenBank/DDBJ whole genome shotgun (WGS) entry which is preliminary data.</text>
</comment>
<keyword evidence="3" id="KW-1185">Reference proteome</keyword>
<evidence type="ECO:0000313" key="3">
    <source>
        <dbReference type="Proteomes" id="UP000028123"/>
    </source>
</evidence>
<dbReference type="EMBL" id="JNVM01000010">
    <property type="protein sequence ID" value="KEQ25658.1"/>
    <property type="molecule type" value="Genomic_DNA"/>
</dbReference>
<evidence type="ECO:0000256" key="1">
    <source>
        <dbReference type="SAM" id="SignalP"/>
    </source>
</evidence>
<dbReference type="OrthoDB" id="2501893at2"/>
<reference evidence="2 3" key="1">
    <citation type="submission" date="2014-06" db="EMBL/GenBank/DDBJ databases">
        <title>Draft genome sequence of Paenibacillus sp. MSt1.</title>
        <authorList>
            <person name="Aw Y.K."/>
            <person name="Ong K.S."/>
            <person name="Gan H.M."/>
            <person name="Lee S.M."/>
        </authorList>
    </citation>
    <scope>NUCLEOTIDE SEQUENCE [LARGE SCALE GENOMIC DNA]</scope>
    <source>
        <strain evidence="2 3">MSt1</strain>
    </source>
</reference>
<name>A0A081P4N5_9BACL</name>
<organism evidence="2 3">
    <name type="scientific">Paenibacillus tyrfis</name>
    <dbReference type="NCBI Taxonomy" id="1501230"/>
    <lineage>
        <taxon>Bacteria</taxon>
        <taxon>Bacillati</taxon>
        <taxon>Bacillota</taxon>
        <taxon>Bacilli</taxon>
        <taxon>Bacillales</taxon>
        <taxon>Paenibacillaceae</taxon>
        <taxon>Paenibacillus</taxon>
    </lineage>
</organism>
<dbReference type="InterPro" id="IPR050490">
    <property type="entry name" value="Bact_solute-bd_prot1"/>
</dbReference>
<protein>
    <submittedName>
        <fullName evidence="2">ABC transporter substrate-binding protein</fullName>
    </submittedName>
</protein>
<proteinExistence type="predicted"/>
<dbReference type="RefSeq" id="WP_036682095.1">
    <property type="nucleotide sequence ID" value="NZ_FYEP01000038.1"/>
</dbReference>